<evidence type="ECO:0000256" key="2">
    <source>
        <dbReference type="SAM" id="MobiDB-lite"/>
    </source>
</evidence>
<gene>
    <name evidence="5" type="ORF">DAEQUDRAFT_667907</name>
</gene>
<dbReference type="Pfam" id="PF17799">
    <property type="entry name" value="RRM_Rrp7"/>
    <property type="match status" value="1"/>
</dbReference>
<dbReference type="Pfam" id="PF12923">
    <property type="entry name" value="RRP7"/>
    <property type="match status" value="1"/>
</dbReference>
<dbReference type="Gene3D" id="3.30.70.330">
    <property type="match status" value="1"/>
</dbReference>
<dbReference type="InterPro" id="IPR012677">
    <property type="entry name" value="Nucleotide-bd_a/b_plait_sf"/>
</dbReference>
<feature type="region of interest" description="Disordered" evidence="2">
    <location>
        <begin position="179"/>
        <end position="211"/>
    </location>
</feature>
<dbReference type="GO" id="GO:0003676">
    <property type="term" value="F:nucleic acid binding"/>
    <property type="evidence" value="ECO:0007669"/>
    <property type="project" value="InterPro"/>
</dbReference>
<dbReference type="GO" id="GO:0034456">
    <property type="term" value="C:UTP-C complex"/>
    <property type="evidence" value="ECO:0007669"/>
    <property type="project" value="TreeGrafter"/>
</dbReference>
<dbReference type="STRING" id="1314783.A0A165R5R7"/>
<dbReference type="PANTHER" id="PTHR13191">
    <property type="entry name" value="RIBOSOMAL RNA PROCESSING PROTEIN 7-RELATED"/>
    <property type="match status" value="1"/>
</dbReference>
<dbReference type="InterPro" id="IPR024326">
    <property type="entry name" value="RRP7_C"/>
</dbReference>
<evidence type="ECO:0000259" key="3">
    <source>
        <dbReference type="Pfam" id="PF12923"/>
    </source>
</evidence>
<feature type="compositionally biased region" description="Low complexity" evidence="2">
    <location>
        <begin position="179"/>
        <end position="188"/>
    </location>
</feature>
<evidence type="ECO:0000256" key="1">
    <source>
        <dbReference type="ARBA" id="ARBA00006110"/>
    </source>
</evidence>
<feature type="domain" description="Ribosomal RNA-processing protein 7 C-terminal" evidence="3">
    <location>
        <begin position="225"/>
        <end position="354"/>
    </location>
</feature>
<organism evidence="5 6">
    <name type="scientific">Daedalea quercina L-15889</name>
    <dbReference type="NCBI Taxonomy" id="1314783"/>
    <lineage>
        <taxon>Eukaryota</taxon>
        <taxon>Fungi</taxon>
        <taxon>Dikarya</taxon>
        <taxon>Basidiomycota</taxon>
        <taxon>Agaricomycotina</taxon>
        <taxon>Agaricomycetes</taxon>
        <taxon>Polyporales</taxon>
        <taxon>Fomitopsis</taxon>
    </lineage>
</organism>
<evidence type="ECO:0000313" key="5">
    <source>
        <dbReference type="EMBL" id="KZT70344.1"/>
    </source>
</evidence>
<dbReference type="GO" id="GO:0006364">
    <property type="term" value="P:rRNA processing"/>
    <property type="evidence" value="ECO:0007669"/>
    <property type="project" value="TreeGrafter"/>
</dbReference>
<dbReference type="Proteomes" id="UP000076727">
    <property type="component" value="Unassembled WGS sequence"/>
</dbReference>
<dbReference type="GO" id="GO:0000028">
    <property type="term" value="P:ribosomal small subunit assembly"/>
    <property type="evidence" value="ECO:0007669"/>
    <property type="project" value="TreeGrafter"/>
</dbReference>
<reference evidence="5 6" key="1">
    <citation type="journal article" date="2016" name="Mol. Biol. Evol.">
        <title>Comparative Genomics of Early-Diverging Mushroom-Forming Fungi Provides Insights into the Origins of Lignocellulose Decay Capabilities.</title>
        <authorList>
            <person name="Nagy L.G."/>
            <person name="Riley R."/>
            <person name="Tritt A."/>
            <person name="Adam C."/>
            <person name="Daum C."/>
            <person name="Floudas D."/>
            <person name="Sun H."/>
            <person name="Yadav J.S."/>
            <person name="Pangilinan J."/>
            <person name="Larsson K.H."/>
            <person name="Matsuura K."/>
            <person name="Barry K."/>
            <person name="Labutti K."/>
            <person name="Kuo R."/>
            <person name="Ohm R.A."/>
            <person name="Bhattacharya S.S."/>
            <person name="Shirouzu T."/>
            <person name="Yoshinaga Y."/>
            <person name="Martin F.M."/>
            <person name="Grigoriev I.V."/>
            <person name="Hibbett D.S."/>
        </authorList>
    </citation>
    <scope>NUCLEOTIDE SEQUENCE [LARGE SCALE GENOMIC DNA]</scope>
    <source>
        <strain evidence="5 6">L-15889</strain>
    </source>
</reference>
<evidence type="ECO:0000259" key="4">
    <source>
        <dbReference type="Pfam" id="PF17799"/>
    </source>
</evidence>
<feature type="domain" description="Rrp7 RRM-like N-terminal" evidence="4">
    <location>
        <begin position="12"/>
        <end position="85"/>
    </location>
</feature>
<dbReference type="PANTHER" id="PTHR13191:SF0">
    <property type="entry name" value="RIBOSOMAL RNA-PROCESSING PROTEIN 7 HOMOLOG A-RELATED"/>
    <property type="match status" value="1"/>
</dbReference>
<dbReference type="InterPro" id="IPR040446">
    <property type="entry name" value="RRP7"/>
</dbReference>
<dbReference type="SUPFAM" id="SSF54928">
    <property type="entry name" value="RNA-binding domain, RBD"/>
    <property type="match status" value="1"/>
</dbReference>
<dbReference type="OrthoDB" id="5390at2759"/>
<dbReference type="EMBL" id="KV429052">
    <property type="protein sequence ID" value="KZT70344.1"/>
    <property type="molecule type" value="Genomic_DNA"/>
</dbReference>
<dbReference type="Gene3D" id="6.10.250.1770">
    <property type="match status" value="1"/>
</dbReference>
<dbReference type="AlphaFoldDB" id="A0A165R5R7"/>
<evidence type="ECO:0008006" key="7">
    <source>
        <dbReference type="Google" id="ProtNLM"/>
    </source>
</evidence>
<dbReference type="InterPro" id="IPR040447">
    <property type="entry name" value="RRM_Rrp7"/>
</dbReference>
<dbReference type="InterPro" id="IPR035979">
    <property type="entry name" value="RBD_domain_sf"/>
</dbReference>
<dbReference type="GO" id="GO:0032545">
    <property type="term" value="C:CURI complex"/>
    <property type="evidence" value="ECO:0007669"/>
    <property type="project" value="TreeGrafter"/>
</dbReference>
<evidence type="ECO:0000313" key="6">
    <source>
        <dbReference type="Proteomes" id="UP000076727"/>
    </source>
</evidence>
<keyword evidence="6" id="KW-1185">Reference proteome</keyword>
<comment type="similarity">
    <text evidence="1">Belongs to the RRP7 family.</text>
</comment>
<feature type="compositionally biased region" description="Acidic residues" evidence="2">
    <location>
        <begin position="95"/>
        <end position="122"/>
    </location>
</feature>
<name>A0A165R5R7_9APHY</name>
<proteinExistence type="inferred from homology"/>
<feature type="compositionally biased region" description="Polar residues" evidence="2">
    <location>
        <begin position="37"/>
        <end position="48"/>
    </location>
</feature>
<feature type="region of interest" description="Disordered" evidence="2">
    <location>
        <begin position="35"/>
        <end position="60"/>
    </location>
</feature>
<protein>
    <recommendedName>
        <fullName evidence="7">RRM domain-containing protein</fullName>
    </recommendedName>
</protein>
<accession>A0A165R5R7</accession>
<feature type="region of interest" description="Disordered" evidence="2">
    <location>
        <begin position="292"/>
        <end position="312"/>
    </location>
</feature>
<sequence>MSANPPPLPKSVGGFTPIPVAYSPNATHILYARAHSNPKSSKQSTWQASKGKGKEAAYPEGRTLFLVNLPPDATERELTLFFKSAGTVERVVFDADGDLPSGEDELFSGGDSESEDGEDEDGAGAADPAGEPEERPRKKRRAAKDVAPEVVPLPTPNLRTLRRTGRSAHLVFLDSSSLPRALSSSLPSGPGPDPSATAKAKPRPWPIDDAAPHGLAHYRAAYAAARPPLDAVRAHADTYMARFEWAQARGRRASKYRMGEAVVDADGFTLVARGGAYGKALGGGVGVASKRFQDEAAGGKRHRKKKPEKKEKEAFYAFQVREKKRKELMDLKAKWEEDKAKVEKLKQSRRFKPY</sequence>
<feature type="region of interest" description="Disordered" evidence="2">
    <location>
        <begin position="95"/>
        <end position="161"/>
    </location>
</feature>